<feature type="transmembrane region" description="Helical" evidence="7">
    <location>
        <begin position="12"/>
        <end position="36"/>
    </location>
</feature>
<organism evidence="9 10">
    <name type="scientific">Ravibacter arvi</name>
    <dbReference type="NCBI Taxonomy" id="2051041"/>
    <lineage>
        <taxon>Bacteria</taxon>
        <taxon>Pseudomonadati</taxon>
        <taxon>Bacteroidota</taxon>
        <taxon>Cytophagia</taxon>
        <taxon>Cytophagales</taxon>
        <taxon>Spirosomataceae</taxon>
        <taxon>Ravibacter</taxon>
    </lineage>
</organism>
<dbReference type="Proteomes" id="UP001501508">
    <property type="component" value="Unassembled WGS sequence"/>
</dbReference>
<proteinExistence type="inferred from homology"/>
<dbReference type="Pfam" id="PF01618">
    <property type="entry name" value="MotA_ExbB"/>
    <property type="match status" value="1"/>
</dbReference>
<sequence length="205" mass="23371">MLTYIESFLYQFAVALSYPVFVSLALMILWSVYSMGDFLREWIQRRHGNADPGQSFIRTYSTHLDKALSMPETADIHITRLVRLWEKDKISRLDRVRFMVKVAPSVGLIGTLIPMGVALSSLSTGDLMSMSSNMANAFTATIAGLACSVMAYLISQEREKWLKTDFLEVETRMEELLRARERHEVAGENGPVMKIETLVKHWFTL</sequence>
<evidence type="ECO:0000256" key="5">
    <source>
        <dbReference type="ARBA" id="ARBA00023136"/>
    </source>
</evidence>
<dbReference type="InterPro" id="IPR050790">
    <property type="entry name" value="ExbB/TolQ_transport"/>
</dbReference>
<keyword evidence="2" id="KW-1003">Cell membrane</keyword>
<keyword evidence="5 7" id="KW-0472">Membrane</keyword>
<gene>
    <name evidence="9" type="ORF">GCM10023091_21460</name>
</gene>
<evidence type="ECO:0000313" key="10">
    <source>
        <dbReference type="Proteomes" id="UP001501508"/>
    </source>
</evidence>
<protein>
    <submittedName>
        <fullName evidence="9">MotA/TolQ/ExbB proton channel family protein</fullName>
    </submittedName>
</protein>
<evidence type="ECO:0000256" key="7">
    <source>
        <dbReference type="SAM" id="Phobius"/>
    </source>
</evidence>
<evidence type="ECO:0000256" key="3">
    <source>
        <dbReference type="ARBA" id="ARBA00022692"/>
    </source>
</evidence>
<comment type="caution">
    <text evidence="9">The sequence shown here is derived from an EMBL/GenBank/DDBJ whole genome shotgun (WGS) entry which is preliminary data.</text>
</comment>
<evidence type="ECO:0000313" key="9">
    <source>
        <dbReference type="EMBL" id="GAA4439398.1"/>
    </source>
</evidence>
<evidence type="ECO:0000259" key="8">
    <source>
        <dbReference type="Pfam" id="PF01618"/>
    </source>
</evidence>
<feature type="transmembrane region" description="Helical" evidence="7">
    <location>
        <begin position="134"/>
        <end position="154"/>
    </location>
</feature>
<evidence type="ECO:0000256" key="2">
    <source>
        <dbReference type="ARBA" id="ARBA00022475"/>
    </source>
</evidence>
<accession>A0ABP8LZ00</accession>
<dbReference type="RefSeq" id="WP_345028755.1">
    <property type="nucleotide sequence ID" value="NZ_BAABEY010000021.1"/>
</dbReference>
<name>A0ABP8LZ00_9BACT</name>
<evidence type="ECO:0000256" key="4">
    <source>
        <dbReference type="ARBA" id="ARBA00022989"/>
    </source>
</evidence>
<dbReference type="EMBL" id="BAABEY010000021">
    <property type="protein sequence ID" value="GAA4439398.1"/>
    <property type="molecule type" value="Genomic_DNA"/>
</dbReference>
<evidence type="ECO:0000256" key="6">
    <source>
        <dbReference type="RuleBase" id="RU004057"/>
    </source>
</evidence>
<keyword evidence="10" id="KW-1185">Reference proteome</keyword>
<keyword evidence="6" id="KW-0653">Protein transport</keyword>
<comment type="similarity">
    <text evidence="6">Belongs to the exbB/tolQ family.</text>
</comment>
<keyword evidence="3 7" id="KW-0812">Transmembrane</keyword>
<feature type="domain" description="MotA/TolQ/ExbB proton channel" evidence="8">
    <location>
        <begin position="86"/>
        <end position="156"/>
    </location>
</feature>
<comment type="subcellular location">
    <subcellularLocation>
        <location evidence="1">Cell membrane</location>
        <topology evidence="1">Multi-pass membrane protein</topology>
    </subcellularLocation>
    <subcellularLocation>
        <location evidence="6">Membrane</location>
        <topology evidence="6">Multi-pass membrane protein</topology>
    </subcellularLocation>
</comment>
<evidence type="ECO:0000256" key="1">
    <source>
        <dbReference type="ARBA" id="ARBA00004651"/>
    </source>
</evidence>
<dbReference type="PANTHER" id="PTHR30625:SF3">
    <property type="entry name" value="TOL-PAL SYSTEM PROTEIN TOLQ"/>
    <property type="match status" value="1"/>
</dbReference>
<keyword evidence="6" id="KW-0813">Transport</keyword>
<reference evidence="10" key="1">
    <citation type="journal article" date="2019" name="Int. J. Syst. Evol. Microbiol.">
        <title>The Global Catalogue of Microorganisms (GCM) 10K type strain sequencing project: providing services to taxonomists for standard genome sequencing and annotation.</title>
        <authorList>
            <consortium name="The Broad Institute Genomics Platform"/>
            <consortium name="The Broad Institute Genome Sequencing Center for Infectious Disease"/>
            <person name="Wu L."/>
            <person name="Ma J."/>
        </authorList>
    </citation>
    <scope>NUCLEOTIDE SEQUENCE [LARGE SCALE GENOMIC DNA]</scope>
    <source>
        <strain evidence="10">JCM 31920</strain>
    </source>
</reference>
<feature type="transmembrane region" description="Helical" evidence="7">
    <location>
        <begin position="98"/>
        <end position="122"/>
    </location>
</feature>
<keyword evidence="4 7" id="KW-1133">Transmembrane helix</keyword>
<dbReference type="InterPro" id="IPR002898">
    <property type="entry name" value="MotA_ExbB_proton_chnl"/>
</dbReference>
<dbReference type="PANTHER" id="PTHR30625">
    <property type="entry name" value="PROTEIN TOLQ"/>
    <property type="match status" value="1"/>
</dbReference>